<protein>
    <submittedName>
        <fullName evidence="3">Uncharacterized protein</fullName>
    </submittedName>
</protein>
<accession>A0A0D2RK55</accession>
<dbReference type="EMBL" id="CM001744">
    <property type="protein sequence ID" value="KJB32239.1"/>
    <property type="molecule type" value="Genomic_DNA"/>
</dbReference>
<dbReference type="AlphaFoldDB" id="A0A0D2RK55"/>
<feature type="transmembrane region" description="Helical" evidence="2">
    <location>
        <begin position="47"/>
        <end position="65"/>
    </location>
</feature>
<gene>
    <name evidence="3" type="ORF">B456_005G231300</name>
</gene>
<keyword evidence="2" id="KW-0812">Transmembrane</keyword>
<name>A0A0D2RK55_GOSRA</name>
<organism evidence="3 4">
    <name type="scientific">Gossypium raimondii</name>
    <name type="common">Peruvian cotton</name>
    <name type="synonym">Gossypium klotzschianum subsp. raimondii</name>
    <dbReference type="NCBI Taxonomy" id="29730"/>
    <lineage>
        <taxon>Eukaryota</taxon>
        <taxon>Viridiplantae</taxon>
        <taxon>Streptophyta</taxon>
        <taxon>Embryophyta</taxon>
        <taxon>Tracheophyta</taxon>
        <taxon>Spermatophyta</taxon>
        <taxon>Magnoliopsida</taxon>
        <taxon>eudicotyledons</taxon>
        <taxon>Gunneridae</taxon>
        <taxon>Pentapetalae</taxon>
        <taxon>rosids</taxon>
        <taxon>malvids</taxon>
        <taxon>Malvales</taxon>
        <taxon>Malvaceae</taxon>
        <taxon>Malvoideae</taxon>
        <taxon>Gossypium</taxon>
    </lineage>
</organism>
<keyword evidence="1" id="KW-0175">Coiled coil</keyword>
<sequence>MLAGEGEGRKPLEKEERQRVIKKLEKEREESLCKKKAFTKRIGKREVFWNTSYFGFASFSFFLFFSQAPALEPWTCDPCILKPNTASQQAGTRTSTSFCFVTSFSL</sequence>
<evidence type="ECO:0000256" key="2">
    <source>
        <dbReference type="SAM" id="Phobius"/>
    </source>
</evidence>
<proteinExistence type="predicted"/>
<evidence type="ECO:0000256" key="1">
    <source>
        <dbReference type="SAM" id="Coils"/>
    </source>
</evidence>
<evidence type="ECO:0000313" key="4">
    <source>
        <dbReference type="Proteomes" id="UP000032304"/>
    </source>
</evidence>
<feature type="coiled-coil region" evidence="1">
    <location>
        <begin position="14"/>
        <end position="41"/>
    </location>
</feature>
<keyword evidence="2" id="KW-0472">Membrane</keyword>
<evidence type="ECO:0000313" key="3">
    <source>
        <dbReference type="EMBL" id="KJB32239.1"/>
    </source>
</evidence>
<keyword evidence="4" id="KW-1185">Reference proteome</keyword>
<keyword evidence="2" id="KW-1133">Transmembrane helix</keyword>
<dbReference type="Proteomes" id="UP000032304">
    <property type="component" value="Chromosome 5"/>
</dbReference>
<reference evidence="3 4" key="1">
    <citation type="journal article" date="2012" name="Nature">
        <title>Repeated polyploidization of Gossypium genomes and the evolution of spinnable cotton fibres.</title>
        <authorList>
            <person name="Paterson A.H."/>
            <person name="Wendel J.F."/>
            <person name="Gundlach H."/>
            <person name="Guo H."/>
            <person name="Jenkins J."/>
            <person name="Jin D."/>
            <person name="Llewellyn D."/>
            <person name="Showmaker K.C."/>
            <person name="Shu S."/>
            <person name="Udall J."/>
            <person name="Yoo M.J."/>
            <person name="Byers R."/>
            <person name="Chen W."/>
            <person name="Doron-Faigenboim A."/>
            <person name="Duke M.V."/>
            <person name="Gong L."/>
            <person name="Grimwood J."/>
            <person name="Grover C."/>
            <person name="Grupp K."/>
            <person name="Hu G."/>
            <person name="Lee T.H."/>
            <person name="Li J."/>
            <person name="Lin L."/>
            <person name="Liu T."/>
            <person name="Marler B.S."/>
            <person name="Page J.T."/>
            <person name="Roberts A.W."/>
            <person name="Romanel E."/>
            <person name="Sanders W.S."/>
            <person name="Szadkowski E."/>
            <person name="Tan X."/>
            <person name="Tang H."/>
            <person name="Xu C."/>
            <person name="Wang J."/>
            <person name="Wang Z."/>
            <person name="Zhang D."/>
            <person name="Zhang L."/>
            <person name="Ashrafi H."/>
            <person name="Bedon F."/>
            <person name="Bowers J.E."/>
            <person name="Brubaker C.L."/>
            <person name="Chee P.W."/>
            <person name="Das S."/>
            <person name="Gingle A.R."/>
            <person name="Haigler C.H."/>
            <person name="Harker D."/>
            <person name="Hoffmann L.V."/>
            <person name="Hovav R."/>
            <person name="Jones D.C."/>
            <person name="Lemke C."/>
            <person name="Mansoor S."/>
            <person name="ur Rahman M."/>
            <person name="Rainville L.N."/>
            <person name="Rambani A."/>
            <person name="Reddy U.K."/>
            <person name="Rong J.K."/>
            <person name="Saranga Y."/>
            <person name="Scheffler B.E."/>
            <person name="Scheffler J.A."/>
            <person name="Stelly D.M."/>
            <person name="Triplett B.A."/>
            <person name="Van Deynze A."/>
            <person name="Vaslin M.F."/>
            <person name="Waghmare V.N."/>
            <person name="Walford S.A."/>
            <person name="Wright R.J."/>
            <person name="Zaki E.A."/>
            <person name="Zhang T."/>
            <person name="Dennis E.S."/>
            <person name="Mayer K.F."/>
            <person name="Peterson D.G."/>
            <person name="Rokhsar D.S."/>
            <person name="Wang X."/>
            <person name="Schmutz J."/>
        </authorList>
    </citation>
    <scope>NUCLEOTIDE SEQUENCE [LARGE SCALE GENOMIC DNA]</scope>
</reference>
<dbReference type="Gramene" id="KJB32239">
    <property type="protein sequence ID" value="KJB32239"/>
    <property type="gene ID" value="B456_005G231300"/>
</dbReference>